<gene>
    <name evidence="2" type="ORF">PmDNAV1_gp8</name>
</gene>
<sequence>MKPLKRVGVVVIVIGAALLALVSWFIGLMAKQ</sequence>
<protein>
    <submittedName>
        <fullName evidence="2">Uncharacterized protein</fullName>
    </submittedName>
</protein>
<feature type="transmembrane region" description="Helical" evidence="1">
    <location>
        <begin position="7"/>
        <end position="30"/>
    </location>
</feature>
<evidence type="ECO:0000313" key="2">
    <source>
        <dbReference type="EMBL" id="AYD75892.1"/>
    </source>
</evidence>
<reference evidence="2" key="1">
    <citation type="submission" date="2018-01" db="EMBL/GenBank/DDBJ databases">
        <title>A diatom virus reveals a new lineage of giant single stranded DNA viruses originating from double stranded DNA phage.</title>
        <authorList>
            <person name="Carlson M.C.G."/>
            <person name="Frischkorn K.R."/>
            <person name="Brumfield S."/>
            <person name="Rocap G."/>
        </authorList>
    </citation>
    <scope>NUCLEOTIDE SEQUENCE</scope>
    <source>
        <strain evidence="2">PmDNAV1</strain>
    </source>
</reference>
<keyword evidence="1" id="KW-0812">Transmembrane</keyword>
<dbReference type="EMBL" id="MG841150">
    <property type="protein sequence ID" value="AYD75892.1"/>
    <property type="molecule type" value="Genomic_DNA"/>
</dbReference>
<name>A0A678W466_9VIRU</name>
<accession>A0A678W466</accession>
<keyword evidence="1" id="KW-1133">Transmembrane helix</keyword>
<keyword evidence="1" id="KW-0472">Membrane</keyword>
<evidence type="ECO:0000256" key="1">
    <source>
        <dbReference type="SAM" id="Phobius"/>
    </source>
</evidence>
<organism evidence="2">
    <name type="scientific">Pseudo-nitzschia multiseries DNA virus</name>
    <dbReference type="NCBI Taxonomy" id="2364897"/>
    <lineage>
        <taxon>Viruses</taxon>
    </lineage>
</organism>
<proteinExistence type="predicted"/>